<sequence>MQYMNRTLFLISFILFLIITFTVFFGDTEHWYGLENEKNDYSSILINRTSFTLNLVSTIGMSNIYPKTNSCKLFTSFVQLVLIFGVFEFILQNSLSKENKMFF</sequence>
<evidence type="ECO:0000256" key="1">
    <source>
        <dbReference type="SAM" id="Phobius"/>
    </source>
</evidence>
<evidence type="ECO:0000313" key="2">
    <source>
        <dbReference type="EMBL" id="QHS93989.1"/>
    </source>
</evidence>
<dbReference type="SUPFAM" id="SSF81324">
    <property type="entry name" value="Voltage-gated potassium channels"/>
    <property type="match status" value="1"/>
</dbReference>
<feature type="transmembrane region" description="Helical" evidence="1">
    <location>
        <begin position="73"/>
        <end position="91"/>
    </location>
</feature>
<proteinExistence type="predicted"/>
<evidence type="ECO:0008006" key="3">
    <source>
        <dbReference type="Google" id="ProtNLM"/>
    </source>
</evidence>
<feature type="transmembrane region" description="Helical" evidence="1">
    <location>
        <begin position="7"/>
        <end position="26"/>
    </location>
</feature>
<keyword evidence="1" id="KW-1133">Transmembrane helix</keyword>
<dbReference type="AlphaFoldDB" id="A0A6C0BR00"/>
<dbReference type="Gene3D" id="1.10.287.70">
    <property type="match status" value="1"/>
</dbReference>
<reference evidence="2" key="1">
    <citation type="journal article" date="2020" name="Nature">
        <title>Giant virus diversity and host interactions through global metagenomics.</title>
        <authorList>
            <person name="Schulz F."/>
            <person name="Roux S."/>
            <person name="Paez-Espino D."/>
            <person name="Jungbluth S."/>
            <person name="Walsh D.A."/>
            <person name="Denef V.J."/>
            <person name="McMahon K.D."/>
            <person name="Konstantinidis K.T."/>
            <person name="Eloe-Fadrosh E.A."/>
            <person name="Kyrpides N.C."/>
            <person name="Woyke T."/>
        </authorList>
    </citation>
    <scope>NUCLEOTIDE SEQUENCE</scope>
    <source>
        <strain evidence="2">GVMAG-M-3300018416-26</strain>
    </source>
</reference>
<protein>
    <recommendedName>
        <fullName evidence="3">Potassium channel domain-containing protein</fullName>
    </recommendedName>
</protein>
<organism evidence="2">
    <name type="scientific">viral metagenome</name>
    <dbReference type="NCBI Taxonomy" id="1070528"/>
    <lineage>
        <taxon>unclassified sequences</taxon>
        <taxon>metagenomes</taxon>
        <taxon>organismal metagenomes</taxon>
    </lineage>
</organism>
<keyword evidence="1" id="KW-0812">Transmembrane</keyword>
<accession>A0A6C0BR00</accession>
<keyword evidence="1" id="KW-0472">Membrane</keyword>
<dbReference type="EMBL" id="MN739215">
    <property type="protein sequence ID" value="QHS93989.1"/>
    <property type="molecule type" value="Genomic_DNA"/>
</dbReference>
<name>A0A6C0BR00_9ZZZZ</name>